<feature type="domain" description="Penicillin-binding protein transpeptidase" evidence="11">
    <location>
        <begin position="221"/>
        <end position="546"/>
    </location>
</feature>
<dbReference type="InterPro" id="IPR050515">
    <property type="entry name" value="Beta-lactam/transpept"/>
</dbReference>
<dbReference type="InterPro" id="IPR036138">
    <property type="entry name" value="PBP_dimer_sf"/>
</dbReference>
<dbReference type="InterPro" id="IPR005311">
    <property type="entry name" value="PBP_dimer"/>
</dbReference>
<dbReference type="Gene3D" id="3.90.1310.10">
    <property type="entry name" value="Penicillin-binding protein 2a (Domain 2)"/>
    <property type="match status" value="1"/>
</dbReference>
<evidence type="ECO:0000256" key="5">
    <source>
        <dbReference type="ARBA" id="ARBA00022960"/>
    </source>
</evidence>
<keyword evidence="8 10" id="KW-0472">Membrane</keyword>
<evidence type="ECO:0000256" key="8">
    <source>
        <dbReference type="ARBA" id="ARBA00023136"/>
    </source>
</evidence>
<evidence type="ECO:0000256" key="4">
    <source>
        <dbReference type="ARBA" id="ARBA00022692"/>
    </source>
</evidence>
<dbReference type="GO" id="GO:0008658">
    <property type="term" value="F:penicillin binding"/>
    <property type="evidence" value="ECO:0007669"/>
    <property type="project" value="InterPro"/>
</dbReference>
<protein>
    <recommendedName>
        <fullName evidence="15">Penicillin-binding protein transpeptidase domain-containing protein</fullName>
    </recommendedName>
</protein>
<keyword evidence="9" id="KW-0961">Cell wall biogenesis/degradation</keyword>
<keyword evidence="5" id="KW-0133">Cell shape</keyword>
<dbReference type="GO" id="GO:0046677">
    <property type="term" value="P:response to antibiotic"/>
    <property type="evidence" value="ECO:0007669"/>
    <property type="project" value="UniProtKB-KW"/>
</dbReference>
<evidence type="ECO:0000256" key="6">
    <source>
        <dbReference type="ARBA" id="ARBA00022984"/>
    </source>
</evidence>
<proteinExistence type="predicted"/>
<evidence type="ECO:0000256" key="10">
    <source>
        <dbReference type="SAM" id="Phobius"/>
    </source>
</evidence>
<dbReference type="InterPro" id="IPR001460">
    <property type="entry name" value="PCN-bd_Tpept"/>
</dbReference>
<dbReference type="InterPro" id="IPR012338">
    <property type="entry name" value="Beta-lactam/transpept-like"/>
</dbReference>
<evidence type="ECO:0000256" key="9">
    <source>
        <dbReference type="ARBA" id="ARBA00023316"/>
    </source>
</evidence>
<dbReference type="PANTHER" id="PTHR30627">
    <property type="entry name" value="PEPTIDOGLYCAN D,D-TRANSPEPTIDASE"/>
    <property type="match status" value="1"/>
</dbReference>
<feature type="transmembrane region" description="Helical" evidence="10">
    <location>
        <begin position="43"/>
        <end position="63"/>
    </location>
</feature>
<comment type="caution">
    <text evidence="13">The sequence shown here is derived from an EMBL/GenBank/DDBJ whole genome shotgun (WGS) entry which is preliminary data.</text>
</comment>
<dbReference type="Pfam" id="PF03717">
    <property type="entry name" value="PBP_dimer"/>
    <property type="match status" value="1"/>
</dbReference>
<sequence>MFRSGREPHVFPEDVLMDSHNLPQFDTYQCEGRLVSPITEKTLSLFAFIFVLIAGVYASRLFYLQVVYGDEYRDQSEINRLRQSIIFAERGTIYDRNGEKIAWNEPSTVPGEVFKRMYREASGSHVLAGYISYPTKDANGYYYREDYIGDDGLEAAFNTELSGINGVNILETDALGNIVSEGRIRLPEPGQDLHTTIDVGIQEKMYEGMKNLAEQVNFRAGAGVMIDVNTGEVLALASYPEFNSQVMTDRSDVDAIRSYIQDDRNPFLNRAYAGVFTPGSIVKPFMALGALHEDIIDPMKQIYSAGSITIRNPYNPELSTVIHDWRAHGWTDMRRALAVSSNVYFFAVGGGLDDQEGLGITRINKYMNMFQFEKETGINLPGEVGGAVPDPEWKATTFPQDGDWRLGDTYNTAIGQYGFSATPIRAAVNVAAIANGGTLVTPTILKDVHAKPQGDVEITESEFQIVREGMRQAVLDGTARGLNLYDVEVAGKTGTAELGTAKDDVNSWVIGYFPYENPRYAFAMVMERGPRSNLVGATSVMRQVMEFIVVNRPEYIK</sequence>
<keyword evidence="3" id="KW-1003">Cell membrane</keyword>
<evidence type="ECO:0000313" key="14">
    <source>
        <dbReference type="Proteomes" id="UP000231333"/>
    </source>
</evidence>
<dbReference type="EMBL" id="PCXL01000013">
    <property type="protein sequence ID" value="PIR37904.1"/>
    <property type="molecule type" value="Genomic_DNA"/>
</dbReference>
<dbReference type="AlphaFoldDB" id="A0A2H0QVQ2"/>
<dbReference type="SUPFAM" id="SSF56601">
    <property type="entry name" value="beta-lactamase/transpeptidase-like"/>
    <property type="match status" value="1"/>
</dbReference>
<dbReference type="SUPFAM" id="SSF56519">
    <property type="entry name" value="Penicillin binding protein dimerisation domain"/>
    <property type="match status" value="1"/>
</dbReference>
<reference evidence="13 14" key="1">
    <citation type="submission" date="2017-09" db="EMBL/GenBank/DDBJ databases">
        <title>Depth-based differentiation of microbial function through sediment-hosted aquifers and enrichment of novel symbionts in the deep terrestrial subsurface.</title>
        <authorList>
            <person name="Probst A.J."/>
            <person name="Ladd B."/>
            <person name="Jarett J.K."/>
            <person name="Geller-Mcgrath D.E."/>
            <person name="Sieber C.M."/>
            <person name="Emerson J.B."/>
            <person name="Anantharaman K."/>
            <person name="Thomas B.C."/>
            <person name="Malmstrom R."/>
            <person name="Stieglmeier M."/>
            <person name="Klingl A."/>
            <person name="Woyke T."/>
            <person name="Ryan C.M."/>
            <person name="Banfield J.F."/>
        </authorList>
    </citation>
    <scope>NUCLEOTIDE SEQUENCE [LARGE SCALE GENOMIC DNA]</scope>
    <source>
        <strain evidence="13">CG10_big_fil_rev_8_21_14_0_10_42_12</strain>
    </source>
</reference>
<dbReference type="Gene3D" id="3.40.710.10">
    <property type="entry name" value="DD-peptidase/beta-lactamase superfamily"/>
    <property type="match status" value="1"/>
</dbReference>
<dbReference type="Pfam" id="PF00905">
    <property type="entry name" value="Transpeptidase"/>
    <property type="match status" value="1"/>
</dbReference>
<gene>
    <name evidence="13" type="ORF">COV34_02335</name>
</gene>
<evidence type="ECO:0000259" key="12">
    <source>
        <dbReference type="Pfam" id="PF03717"/>
    </source>
</evidence>
<comment type="subcellular location">
    <subcellularLocation>
        <location evidence="2">Cell membrane</location>
    </subcellularLocation>
    <subcellularLocation>
        <location evidence="1">Membrane</location>
        <topology evidence="1">Single-pass membrane protein</topology>
    </subcellularLocation>
</comment>
<dbReference type="GO" id="GO:0008800">
    <property type="term" value="F:beta-lactamase activity"/>
    <property type="evidence" value="ECO:0007669"/>
    <property type="project" value="UniProtKB-EC"/>
</dbReference>
<evidence type="ECO:0000259" key="11">
    <source>
        <dbReference type="Pfam" id="PF00905"/>
    </source>
</evidence>
<dbReference type="PANTHER" id="PTHR30627:SF2">
    <property type="entry name" value="PEPTIDOGLYCAN D,D-TRANSPEPTIDASE MRDA"/>
    <property type="match status" value="1"/>
</dbReference>
<accession>A0A2H0QVQ2</accession>
<evidence type="ECO:0000313" key="13">
    <source>
        <dbReference type="EMBL" id="PIR37904.1"/>
    </source>
</evidence>
<organism evidence="13 14">
    <name type="scientific">Candidatus Zambryskibacteria bacterium CG10_big_fil_rev_8_21_14_0_10_42_12</name>
    <dbReference type="NCBI Taxonomy" id="1975115"/>
    <lineage>
        <taxon>Bacteria</taxon>
        <taxon>Candidatus Zambryskiibacteriota</taxon>
    </lineage>
</organism>
<keyword evidence="7 10" id="KW-1133">Transmembrane helix</keyword>
<evidence type="ECO:0000256" key="2">
    <source>
        <dbReference type="ARBA" id="ARBA00004236"/>
    </source>
</evidence>
<feature type="domain" description="Penicillin-binding protein dimerisation" evidence="12">
    <location>
        <begin position="115"/>
        <end position="181"/>
    </location>
</feature>
<dbReference type="GO" id="GO:0071555">
    <property type="term" value="P:cell wall organization"/>
    <property type="evidence" value="ECO:0007669"/>
    <property type="project" value="TreeGrafter"/>
</dbReference>
<keyword evidence="4 10" id="KW-0812">Transmembrane</keyword>
<evidence type="ECO:0000256" key="3">
    <source>
        <dbReference type="ARBA" id="ARBA00022475"/>
    </source>
</evidence>
<name>A0A2H0QVQ2_9BACT</name>
<dbReference type="Proteomes" id="UP000231333">
    <property type="component" value="Unassembled WGS sequence"/>
</dbReference>
<evidence type="ECO:0000256" key="7">
    <source>
        <dbReference type="ARBA" id="ARBA00022989"/>
    </source>
</evidence>
<evidence type="ECO:0008006" key="15">
    <source>
        <dbReference type="Google" id="ProtNLM"/>
    </source>
</evidence>
<dbReference type="GO" id="GO:0005886">
    <property type="term" value="C:plasma membrane"/>
    <property type="evidence" value="ECO:0007669"/>
    <property type="project" value="TreeGrafter"/>
</dbReference>
<evidence type="ECO:0000256" key="1">
    <source>
        <dbReference type="ARBA" id="ARBA00004167"/>
    </source>
</evidence>
<keyword evidence="6" id="KW-0573">Peptidoglycan synthesis</keyword>